<sequence length="77" mass="8285">MRESRYDDITIAHLLWEKTGASSLVLVTPMRTKAVPVQGVKATGGADHAPRGDGKVLSVNEVGKFRVQPRVTVTGLN</sequence>
<accession>A0A4Z2E4A8</accession>
<evidence type="ECO:0000313" key="1">
    <source>
        <dbReference type="EMBL" id="TNN23589.1"/>
    </source>
</evidence>
<reference evidence="1 2" key="1">
    <citation type="submission" date="2019-03" db="EMBL/GenBank/DDBJ databases">
        <title>First draft genome of Liparis tanakae, snailfish: a comprehensive survey of snailfish specific genes.</title>
        <authorList>
            <person name="Kim W."/>
            <person name="Song I."/>
            <person name="Jeong J.-H."/>
            <person name="Kim D."/>
            <person name="Kim S."/>
            <person name="Ryu S."/>
            <person name="Song J.Y."/>
            <person name="Lee S.K."/>
        </authorList>
    </citation>
    <scope>NUCLEOTIDE SEQUENCE [LARGE SCALE GENOMIC DNA]</scope>
    <source>
        <tissue evidence="1">Muscle</tissue>
    </source>
</reference>
<dbReference type="Proteomes" id="UP000314294">
    <property type="component" value="Unassembled WGS sequence"/>
</dbReference>
<comment type="caution">
    <text evidence="1">The sequence shown here is derived from an EMBL/GenBank/DDBJ whole genome shotgun (WGS) entry which is preliminary data.</text>
</comment>
<name>A0A4Z2E4A8_9TELE</name>
<keyword evidence="2" id="KW-1185">Reference proteome</keyword>
<dbReference type="AlphaFoldDB" id="A0A4Z2E4A8"/>
<proteinExistence type="predicted"/>
<dbReference type="EMBL" id="SRLO01017993">
    <property type="protein sequence ID" value="TNN23589.1"/>
    <property type="molecule type" value="Genomic_DNA"/>
</dbReference>
<organism evidence="1 2">
    <name type="scientific">Liparis tanakae</name>
    <name type="common">Tanaka's snailfish</name>
    <dbReference type="NCBI Taxonomy" id="230148"/>
    <lineage>
        <taxon>Eukaryota</taxon>
        <taxon>Metazoa</taxon>
        <taxon>Chordata</taxon>
        <taxon>Craniata</taxon>
        <taxon>Vertebrata</taxon>
        <taxon>Euteleostomi</taxon>
        <taxon>Actinopterygii</taxon>
        <taxon>Neopterygii</taxon>
        <taxon>Teleostei</taxon>
        <taxon>Neoteleostei</taxon>
        <taxon>Acanthomorphata</taxon>
        <taxon>Eupercaria</taxon>
        <taxon>Perciformes</taxon>
        <taxon>Cottioidei</taxon>
        <taxon>Cottales</taxon>
        <taxon>Liparidae</taxon>
        <taxon>Liparis</taxon>
    </lineage>
</organism>
<gene>
    <name evidence="1" type="ORF">EYF80_066290</name>
</gene>
<protein>
    <submittedName>
        <fullName evidence="1">Uncharacterized protein</fullName>
    </submittedName>
</protein>
<evidence type="ECO:0000313" key="2">
    <source>
        <dbReference type="Proteomes" id="UP000314294"/>
    </source>
</evidence>